<proteinExistence type="predicted"/>
<sequence length="335" mass="38119">MIQITPLNINLHCVALLLCLVSLSQNANAAKVIVIESYHHGYQWDQEYYRAINDTLSPLHDVSYFEMDTKRLPKEQFAERADLAWKYIQSQAPQLVILADDNAVNLLHQHLNDSLIPVVYLGVNMNPREYHLNEHKRFTGVIERPLLRRSLLLIQRLLPQTVHRKILVLFDQGVTSDSAAEYISKQHSSILGDIEVNLVQLSQLADWQQQVLTAKKQGYNAIVVALYHTVRDAENRSVDADQLLKWISEHTPVPNFGFWGFSVSAEGNIGGYVLDGYHHGEIAANMALKILAGEKTENIFPVTDDLGKYMFSQQGLAKWNISLPKEIEKNTLWVK</sequence>
<comment type="caution">
    <text evidence="2">The sequence shown here is derived from an EMBL/GenBank/DDBJ whole genome shotgun (WGS) entry which is preliminary data.</text>
</comment>
<feature type="chain" id="PRO_5047103598" evidence="1">
    <location>
        <begin position="30"/>
        <end position="335"/>
    </location>
</feature>
<keyword evidence="3" id="KW-1185">Reference proteome</keyword>
<accession>A0ABU9UY25</accession>
<reference evidence="2 3" key="1">
    <citation type="submission" date="2024-04" db="EMBL/GenBank/DDBJ databases">
        <title>Novel Shewanella species isolated from Baltic Sea sediments.</title>
        <authorList>
            <person name="Martin-Rodriguez A.J."/>
            <person name="Fernandez-Juarez V."/>
            <person name="Valeriano V.D."/>
            <person name="Mihindukulasooriya I."/>
            <person name="Ceresnova L."/>
            <person name="Joffre E."/>
            <person name="Jensie-Markopoulos S."/>
            <person name="Moore E.R.B."/>
            <person name="Sjoling A."/>
        </authorList>
    </citation>
    <scope>NUCLEOTIDE SEQUENCE [LARGE SCALE GENOMIC DNA]</scope>
    <source>
        <strain evidence="2 3">VAX-SP0-0CM-1</strain>
    </source>
</reference>
<dbReference type="InterPro" id="IPR007487">
    <property type="entry name" value="ABC_transpt-TYRBP-like"/>
</dbReference>
<evidence type="ECO:0000313" key="2">
    <source>
        <dbReference type="EMBL" id="MEM6251170.1"/>
    </source>
</evidence>
<dbReference type="Pfam" id="PF04392">
    <property type="entry name" value="ABC_sub_bind"/>
    <property type="match status" value="1"/>
</dbReference>
<feature type="signal peptide" evidence="1">
    <location>
        <begin position="1"/>
        <end position="29"/>
    </location>
</feature>
<dbReference type="PANTHER" id="PTHR35271:SF1">
    <property type="entry name" value="ABC TRANSPORTER, SUBSTRATE-BINDING LIPOPROTEIN"/>
    <property type="match status" value="1"/>
</dbReference>
<keyword evidence="1" id="KW-0732">Signal</keyword>
<organism evidence="2 3">
    <name type="scientific">Shewanella vaxholmensis</name>
    <dbReference type="NCBI Taxonomy" id="3063535"/>
    <lineage>
        <taxon>Bacteria</taxon>
        <taxon>Pseudomonadati</taxon>
        <taxon>Pseudomonadota</taxon>
        <taxon>Gammaproteobacteria</taxon>
        <taxon>Alteromonadales</taxon>
        <taxon>Shewanellaceae</taxon>
        <taxon>Shewanella</taxon>
    </lineage>
</organism>
<gene>
    <name evidence="2" type="ORF">AAGS29_21510</name>
</gene>
<dbReference type="RefSeq" id="WP_342899628.1">
    <property type="nucleotide sequence ID" value="NZ_JAUOEV010000035.1"/>
</dbReference>
<evidence type="ECO:0000313" key="3">
    <source>
        <dbReference type="Proteomes" id="UP001489333"/>
    </source>
</evidence>
<dbReference type="EMBL" id="JBCHKU010000048">
    <property type="protein sequence ID" value="MEM6251170.1"/>
    <property type="molecule type" value="Genomic_DNA"/>
</dbReference>
<dbReference type="Proteomes" id="UP001489333">
    <property type="component" value="Unassembled WGS sequence"/>
</dbReference>
<evidence type="ECO:0000256" key="1">
    <source>
        <dbReference type="SAM" id="SignalP"/>
    </source>
</evidence>
<dbReference type="PANTHER" id="PTHR35271">
    <property type="entry name" value="ABC TRANSPORTER, SUBSTRATE-BINDING LIPOPROTEIN-RELATED"/>
    <property type="match status" value="1"/>
</dbReference>
<name>A0ABU9UY25_9GAMM</name>
<dbReference type="Gene3D" id="3.40.50.2300">
    <property type="match status" value="2"/>
</dbReference>
<protein>
    <submittedName>
        <fullName evidence="2">ABC transporter substrate binding protein</fullName>
    </submittedName>
</protein>